<dbReference type="OrthoDB" id="1822996at2"/>
<gene>
    <name evidence="1" type="ORF">SAMN05216469_13112</name>
</gene>
<evidence type="ECO:0000313" key="2">
    <source>
        <dbReference type="Proteomes" id="UP000186015"/>
    </source>
</evidence>
<proteinExistence type="predicted"/>
<dbReference type="Proteomes" id="UP000186015">
    <property type="component" value="Unassembled WGS sequence"/>
</dbReference>
<reference evidence="1 2" key="1">
    <citation type="submission" date="2016-10" db="EMBL/GenBank/DDBJ databases">
        <authorList>
            <person name="de Groot N.N."/>
        </authorList>
    </citation>
    <scope>NUCLEOTIDE SEQUENCE [LARGE SCALE GENOMIC DNA]</scope>
    <source>
        <strain evidence="1 2">KH2T6</strain>
    </source>
</reference>
<name>A0A1H7Q9W6_RUMAL</name>
<evidence type="ECO:0000313" key="1">
    <source>
        <dbReference type="EMBL" id="SEL44087.1"/>
    </source>
</evidence>
<dbReference type="EMBL" id="FOAT01000031">
    <property type="protein sequence ID" value="SEL44087.1"/>
    <property type="molecule type" value="Genomic_DNA"/>
</dbReference>
<dbReference type="AlphaFoldDB" id="A0A1H7Q9W6"/>
<sequence>MTEYLKYIESETSRRWMEEHSEYLKAEEIADLIMYARADIRDKLHDMKRLAKKSGADLSNAVRYLEKAVSLMDSQGDAIFLKTVHYYEEDGDDCDESAPYVSFHKAVNSIIEEKNDEDLDEEGYASISWYVITRYDLKNGEYEYTALFTVGHDGSVWAAEIEGEKYYHDDLDLVTPFDPGDIITFDAEPFHPTIHAVVIWKTMISADREDCCSPFILYYNKDGLHYEALKHIYCGELFSPLLRAEIYEGELNDDEQILCKVSDYIKTHENGAAEIDDILIEDHDLREERLMELLGVAR</sequence>
<accession>A0A1H7Q9W6</accession>
<organism evidence="1 2">
    <name type="scientific">Ruminococcus albus</name>
    <dbReference type="NCBI Taxonomy" id="1264"/>
    <lineage>
        <taxon>Bacteria</taxon>
        <taxon>Bacillati</taxon>
        <taxon>Bacillota</taxon>
        <taxon>Clostridia</taxon>
        <taxon>Eubacteriales</taxon>
        <taxon>Oscillospiraceae</taxon>
        <taxon>Ruminococcus</taxon>
    </lineage>
</organism>
<protein>
    <submittedName>
        <fullName evidence="1">Uncharacterized protein</fullName>
    </submittedName>
</protein>
<dbReference type="RefSeq" id="WP_074836344.1">
    <property type="nucleotide sequence ID" value="NZ_FOAT01000031.1"/>
</dbReference>